<evidence type="ECO:0000259" key="1">
    <source>
        <dbReference type="Pfam" id="PF13976"/>
    </source>
</evidence>
<dbReference type="InterPro" id="IPR025724">
    <property type="entry name" value="GAG-pre-integrase_dom"/>
</dbReference>
<evidence type="ECO:0000259" key="2">
    <source>
        <dbReference type="Pfam" id="PF22936"/>
    </source>
</evidence>
<accession>A0AAW2VGA2</accession>
<protein>
    <recommendedName>
        <fullName evidence="4">GAG-pre-integrase domain-containing protein</fullName>
    </recommendedName>
</protein>
<evidence type="ECO:0000313" key="3">
    <source>
        <dbReference type="EMBL" id="KAL0427172.1"/>
    </source>
</evidence>
<dbReference type="EMBL" id="JACGWN010000010">
    <property type="protein sequence ID" value="KAL0427172.1"/>
    <property type="molecule type" value="Genomic_DNA"/>
</dbReference>
<organism evidence="3">
    <name type="scientific">Sesamum latifolium</name>
    <dbReference type="NCBI Taxonomy" id="2727402"/>
    <lineage>
        <taxon>Eukaryota</taxon>
        <taxon>Viridiplantae</taxon>
        <taxon>Streptophyta</taxon>
        <taxon>Embryophyta</taxon>
        <taxon>Tracheophyta</taxon>
        <taxon>Spermatophyta</taxon>
        <taxon>Magnoliopsida</taxon>
        <taxon>eudicotyledons</taxon>
        <taxon>Gunneridae</taxon>
        <taxon>Pentapetalae</taxon>
        <taxon>asterids</taxon>
        <taxon>lamiids</taxon>
        <taxon>Lamiales</taxon>
        <taxon>Pedaliaceae</taxon>
        <taxon>Sesamum</taxon>
    </lineage>
</organism>
<reference evidence="3" key="1">
    <citation type="submission" date="2020-06" db="EMBL/GenBank/DDBJ databases">
        <authorList>
            <person name="Li T."/>
            <person name="Hu X."/>
            <person name="Zhang T."/>
            <person name="Song X."/>
            <person name="Zhang H."/>
            <person name="Dai N."/>
            <person name="Sheng W."/>
            <person name="Hou X."/>
            <person name="Wei L."/>
        </authorList>
    </citation>
    <scope>NUCLEOTIDE SEQUENCE</scope>
    <source>
        <strain evidence="3">KEN1</strain>
        <tissue evidence="3">Leaf</tissue>
    </source>
</reference>
<feature type="domain" description="GAG-pre-integrase" evidence="1">
    <location>
        <begin position="307"/>
        <end position="357"/>
    </location>
</feature>
<name>A0AAW2VGA2_9LAMI</name>
<comment type="caution">
    <text evidence="3">The sequence shown here is derived from an EMBL/GenBank/DDBJ whole genome shotgun (WGS) entry which is preliminary data.</text>
</comment>
<feature type="domain" description="Retrovirus-related Pol polyprotein from transposon TNT 1-94-like beta-barrel" evidence="2">
    <location>
        <begin position="175"/>
        <end position="247"/>
    </location>
</feature>
<dbReference type="Pfam" id="PF22936">
    <property type="entry name" value="Pol_BBD"/>
    <property type="match status" value="1"/>
</dbReference>
<gene>
    <name evidence="3" type="ORF">Slati_2892000</name>
</gene>
<dbReference type="InterPro" id="IPR054722">
    <property type="entry name" value="PolX-like_BBD"/>
</dbReference>
<dbReference type="Pfam" id="PF13976">
    <property type="entry name" value="gag_pre-integrs"/>
    <property type="match status" value="1"/>
</dbReference>
<dbReference type="AlphaFoldDB" id="A0AAW2VGA2"/>
<dbReference type="PANTHER" id="PTHR34222">
    <property type="entry name" value="GAG_PRE-INTEGRS DOMAIN-CONTAINING PROTEIN"/>
    <property type="match status" value="1"/>
</dbReference>
<dbReference type="PANTHER" id="PTHR34222:SF99">
    <property type="entry name" value="PROTEIN, PUTATIVE-RELATED"/>
    <property type="match status" value="1"/>
</dbReference>
<reference evidence="3" key="2">
    <citation type="journal article" date="2024" name="Plant">
        <title>Genomic evolution and insights into agronomic trait innovations of Sesamum species.</title>
        <authorList>
            <person name="Miao H."/>
            <person name="Wang L."/>
            <person name="Qu L."/>
            <person name="Liu H."/>
            <person name="Sun Y."/>
            <person name="Le M."/>
            <person name="Wang Q."/>
            <person name="Wei S."/>
            <person name="Zheng Y."/>
            <person name="Lin W."/>
            <person name="Duan Y."/>
            <person name="Cao H."/>
            <person name="Xiong S."/>
            <person name="Wang X."/>
            <person name="Wei L."/>
            <person name="Li C."/>
            <person name="Ma Q."/>
            <person name="Ju M."/>
            <person name="Zhao R."/>
            <person name="Li G."/>
            <person name="Mu C."/>
            <person name="Tian Q."/>
            <person name="Mei H."/>
            <person name="Zhang T."/>
            <person name="Gao T."/>
            <person name="Zhang H."/>
        </authorList>
    </citation>
    <scope>NUCLEOTIDE SEQUENCE</scope>
    <source>
        <strain evidence="3">KEN1</strain>
    </source>
</reference>
<proteinExistence type="predicted"/>
<sequence length="373" mass="42457">MDPRPHVEKAFSMVHSVEKQLEVQVHIPENNAVYQVQQKGWKGKCVIDKRSIICDYWKKSGHQKDQCFKLTGVPDWYKELNEKKKKGTGRGRGFIAAVEESQIVTPAHNINPSFADMMRTEIKRLMMEESLGTETHQMRTPFDNMRTNYVRLEEIEEAASTNLCFNFKIMDSGSWIVDSGATKHVFGDLTLFSNYTPATHNKVALPDGSKQCITHIGSVRLSEHITLQNVLYIPSFSVNLLSVSQLCHDFPISFVFLKSKCFMQDLKTKENLAIGRLVGQLYIFYHTSFVVPRTSIHQSVSSPFLNSVLPSTENNSDVLWHKRLGHASVEAIQHISSIKVQHYSNMSPCDICHYSKQQRLPFPSSDSLVDSVF</sequence>
<evidence type="ECO:0008006" key="4">
    <source>
        <dbReference type="Google" id="ProtNLM"/>
    </source>
</evidence>